<reference evidence="1 2" key="1">
    <citation type="submission" date="2020-08" db="EMBL/GenBank/DDBJ databases">
        <authorList>
            <person name="Koutsovoulos G."/>
            <person name="Danchin GJ E."/>
        </authorList>
    </citation>
    <scope>NUCLEOTIDE SEQUENCE [LARGE SCALE GENOMIC DNA]</scope>
</reference>
<gene>
    <name evidence="1" type="ORF">MENT_LOCUS34160</name>
</gene>
<comment type="caution">
    <text evidence="1">The sequence shown here is derived from an EMBL/GenBank/DDBJ whole genome shotgun (WGS) entry which is preliminary data.</text>
</comment>
<accession>A0A6V7W5I4</accession>
<evidence type="ECO:0000313" key="2">
    <source>
        <dbReference type="Proteomes" id="UP000580250"/>
    </source>
</evidence>
<dbReference type="Proteomes" id="UP000580250">
    <property type="component" value="Unassembled WGS sequence"/>
</dbReference>
<protein>
    <submittedName>
        <fullName evidence="1">Uncharacterized protein</fullName>
    </submittedName>
</protein>
<evidence type="ECO:0000313" key="1">
    <source>
        <dbReference type="EMBL" id="CAD2181978.1"/>
    </source>
</evidence>
<proteinExistence type="predicted"/>
<sequence>MKLFLLINYLKIIIFNKFILQLKSATSSETNNCLLGDIPSIVKIDEYGHPELYCQPPVCNLFLNFERNNENNNKIKCNNDNNNNKLIINNYFCNKSNEWIGEIKEEENNLKQKCCLIPNLSQWAAPLKKVVIKKGEKFEGGPVLNKGGEIIAFDLVKEIYKNVTKENSLIYILTIYRALCPSSSSSTTTTKIPIQNSFSKHFYKFRGGNGIFNNKKYLKPQKRFFI</sequence>
<organism evidence="1 2">
    <name type="scientific">Meloidogyne enterolobii</name>
    <name type="common">Root-knot nematode worm</name>
    <name type="synonym">Meloidogyne mayaguensis</name>
    <dbReference type="NCBI Taxonomy" id="390850"/>
    <lineage>
        <taxon>Eukaryota</taxon>
        <taxon>Metazoa</taxon>
        <taxon>Ecdysozoa</taxon>
        <taxon>Nematoda</taxon>
        <taxon>Chromadorea</taxon>
        <taxon>Rhabditida</taxon>
        <taxon>Tylenchina</taxon>
        <taxon>Tylenchomorpha</taxon>
        <taxon>Tylenchoidea</taxon>
        <taxon>Meloidogynidae</taxon>
        <taxon>Meloidogyninae</taxon>
        <taxon>Meloidogyne</taxon>
    </lineage>
</organism>
<name>A0A6V7W5I4_MELEN</name>
<dbReference type="EMBL" id="CAJEWN010000417">
    <property type="protein sequence ID" value="CAD2181978.1"/>
    <property type="molecule type" value="Genomic_DNA"/>
</dbReference>
<dbReference type="AlphaFoldDB" id="A0A6V7W5I4"/>